<dbReference type="SUPFAM" id="SSF53187">
    <property type="entry name" value="Zn-dependent exopeptidases"/>
    <property type="match status" value="1"/>
</dbReference>
<dbReference type="Proteomes" id="UP001173801">
    <property type="component" value="Unassembled WGS sequence"/>
</dbReference>
<dbReference type="Gene3D" id="1.10.10.10">
    <property type="entry name" value="Winged helix-like DNA-binding domain superfamily/Winged helix DNA-binding domain"/>
    <property type="match status" value="1"/>
</dbReference>
<name>A0ABT7HLV1_9BACT</name>
<dbReference type="EMBL" id="JANURM010000001">
    <property type="protein sequence ID" value="MDL0087760.1"/>
    <property type="molecule type" value="Genomic_DNA"/>
</dbReference>
<proteinExistence type="predicted"/>
<evidence type="ECO:0000313" key="5">
    <source>
        <dbReference type="Proteomes" id="UP001173801"/>
    </source>
</evidence>
<dbReference type="Gene3D" id="3.50.30.90">
    <property type="match status" value="1"/>
</dbReference>
<dbReference type="EMBL" id="JANURM010000001">
    <property type="protein sequence ID" value="MDL0087971.1"/>
    <property type="molecule type" value="Genomic_DNA"/>
</dbReference>
<protein>
    <submittedName>
        <fullName evidence="3">DUF4910 domain-containing protein</fullName>
    </submittedName>
</protein>
<keyword evidence="5" id="KW-1185">Reference proteome</keyword>
<evidence type="ECO:0000313" key="3">
    <source>
        <dbReference type="EMBL" id="MDL0087760.1"/>
    </source>
</evidence>
<dbReference type="Pfam" id="PF16254">
    <property type="entry name" value="DUF4910"/>
    <property type="match status" value="1"/>
</dbReference>
<gene>
    <name evidence="3" type="ORF">NYG85_00015</name>
    <name evidence="4" type="ORF">NYG85_01090</name>
</gene>
<accession>A0ABT7HLV1</accession>
<comment type="caution">
    <text evidence="3">The sequence shown here is derived from an EMBL/GenBank/DDBJ whole genome shotgun (WGS) entry which is preliminary data.</text>
</comment>
<dbReference type="InterPro" id="IPR032622">
    <property type="entry name" value="UCP01524_HTH"/>
</dbReference>
<feature type="domain" description="UCP01524 winged helix-turn-helix" evidence="1">
    <location>
        <begin position="303"/>
        <end position="371"/>
    </location>
</feature>
<dbReference type="InterPro" id="IPR032589">
    <property type="entry name" value="DUF4910"/>
</dbReference>
<evidence type="ECO:0000313" key="4">
    <source>
        <dbReference type="EMBL" id="MDL0087971.1"/>
    </source>
</evidence>
<feature type="domain" description="DUF4910" evidence="2">
    <location>
        <begin position="16"/>
        <end position="296"/>
    </location>
</feature>
<sequence>MPDEWDIDDAFIITPSGKKICDFKRLNLHVLGYSEAVDKLLSLDELKAHLHTLKDLPNAVPYATSYYERRWGFCIAKNELDTLEAGTYHAVIKSSFNPNGHLRYARIFIPATQKTDETILISTYLCHPQMANNELSGPVVWANLVRFVKSLNTRRYNYEFVITPETIGSICYIHENFSRLKQNVKGGFVLTCIGDEREYGLVLSPDEQRLSDKIALHTIKHLTNKPKIYSFKERGSDERQYNTPALDLGVVALSRSKFGEYKEYHTSLDDLSFISQKGLNGGFLYARNCILNLETNAKFLLNTICEPNLGSRGLIRTLSLGKNHEAHMILRDFLAFCNGKNDALKIAEILGSQLYKLRPIIEVLLKNNLIKEVK</sequence>
<evidence type="ECO:0000259" key="2">
    <source>
        <dbReference type="Pfam" id="PF16254"/>
    </source>
</evidence>
<reference evidence="3" key="1">
    <citation type="submission" date="2022-08" db="EMBL/GenBank/DDBJ databases">
        <authorList>
            <person name="Wang H."/>
        </authorList>
    </citation>
    <scope>NUCLEOTIDE SEQUENCE</scope>
    <source>
        <strain evidence="3">PS10</strain>
    </source>
</reference>
<dbReference type="InterPro" id="IPR036388">
    <property type="entry name" value="WH-like_DNA-bd_sf"/>
</dbReference>
<organism evidence="3 5">
    <name type="scientific">Campylobacter gastrosuis</name>
    <dbReference type="NCBI Taxonomy" id="2974576"/>
    <lineage>
        <taxon>Bacteria</taxon>
        <taxon>Pseudomonadati</taxon>
        <taxon>Campylobacterota</taxon>
        <taxon>Epsilonproteobacteria</taxon>
        <taxon>Campylobacterales</taxon>
        <taxon>Campylobacteraceae</taxon>
        <taxon>Campylobacter</taxon>
    </lineage>
</organism>
<evidence type="ECO:0000259" key="1">
    <source>
        <dbReference type="Pfam" id="PF16221"/>
    </source>
</evidence>
<dbReference type="Gene3D" id="3.40.630.10">
    <property type="entry name" value="Zn peptidases"/>
    <property type="match status" value="1"/>
</dbReference>
<dbReference type="RefSeq" id="WP_284936485.1">
    <property type="nucleotide sequence ID" value="NZ_JANURM010000001.1"/>
</dbReference>
<reference evidence="3" key="2">
    <citation type="journal article" date="2023" name="Microorganisms">
        <title>Isolation and Genomic Characteristics of Cat-Borne Campylobacter felis sp. nov. and Sheep-Borne Campylobacter ovis sp. nov.</title>
        <authorList>
            <person name="Wang H."/>
            <person name="Li Y."/>
            <person name="Gu Y."/>
            <person name="Zhou G."/>
            <person name="Chen X."/>
            <person name="Zhang X."/>
            <person name="Shao Z."/>
            <person name="Zhang J."/>
            <person name="Zhang M."/>
        </authorList>
    </citation>
    <scope>NUCLEOTIDE SEQUENCE</scope>
    <source>
        <strain evidence="3">PS10</strain>
    </source>
</reference>
<dbReference type="Pfam" id="PF16221">
    <property type="entry name" value="HTH_47"/>
    <property type="match status" value="1"/>
</dbReference>